<feature type="region of interest" description="Disordered" evidence="1">
    <location>
        <begin position="55"/>
        <end position="90"/>
    </location>
</feature>
<dbReference type="AlphaFoldDB" id="A0A101T2N9"/>
<sequence length="90" mass="9985">MIADPSKELDALSRMTAEQMAMPFPPGFRGLDVDHQDLVMPDADAHGYAASALEGPLSEQHRTGLTHMRRVNAGDHAQPHRRRFARPATR</sequence>
<accession>A0A101T2N9</accession>
<dbReference type="STRING" id="1943.AQJ64_14020"/>
<evidence type="ECO:0000313" key="3">
    <source>
        <dbReference type="Proteomes" id="UP000052982"/>
    </source>
</evidence>
<reference evidence="2 3" key="1">
    <citation type="submission" date="2015-10" db="EMBL/GenBank/DDBJ databases">
        <title>Draft genome sequence of Streptomyces griseoruber DSM 40281, type strain for the species Streptomyces griseoruber.</title>
        <authorList>
            <person name="Ruckert C."/>
            <person name="Winkler A."/>
            <person name="Kalinowski J."/>
            <person name="Kampfer P."/>
            <person name="Glaeser S."/>
        </authorList>
    </citation>
    <scope>NUCLEOTIDE SEQUENCE [LARGE SCALE GENOMIC DNA]</scope>
    <source>
        <strain evidence="2 3">DSM 40281</strain>
    </source>
</reference>
<dbReference type="Proteomes" id="UP000052982">
    <property type="component" value="Unassembled WGS sequence"/>
</dbReference>
<name>A0A101T2N9_9ACTN</name>
<dbReference type="OrthoDB" id="3478973at2"/>
<keyword evidence="3" id="KW-1185">Reference proteome</keyword>
<organism evidence="2 3">
    <name type="scientific">Streptomyces griseoruber</name>
    <dbReference type="NCBI Taxonomy" id="1943"/>
    <lineage>
        <taxon>Bacteria</taxon>
        <taxon>Bacillati</taxon>
        <taxon>Actinomycetota</taxon>
        <taxon>Actinomycetes</taxon>
        <taxon>Kitasatosporales</taxon>
        <taxon>Streptomycetaceae</taxon>
        <taxon>Streptomyces</taxon>
    </lineage>
</organism>
<gene>
    <name evidence="2" type="ORF">AQJ64_14020</name>
</gene>
<dbReference type="RefSeq" id="WP_055634730.1">
    <property type="nucleotide sequence ID" value="NZ_KQ948766.1"/>
</dbReference>
<comment type="caution">
    <text evidence="2">The sequence shown here is derived from an EMBL/GenBank/DDBJ whole genome shotgun (WGS) entry which is preliminary data.</text>
</comment>
<evidence type="ECO:0000256" key="1">
    <source>
        <dbReference type="SAM" id="MobiDB-lite"/>
    </source>
</evidence>
<protein>
    <submittedName>
        <fullName evidence="2">Uncharacterized protein</fullName>
    </submittedName>
</protein>
<dbReference type="EMBL" id="LMWW01000016">
    <property type="protein sequence ID" value="KUN84619.1"/>
    <property type="molecule type" value="Genomic_DNA"/>
</dbReference>
<proteinExistence type="predicted"/>
<evidence type="ECO:0000313" key="2">
    <source>
        <dbReference type="EMBL" id="KUN84619.1"/>
    </source>
</evidence>
<feature type="compositionally biased region" description="Basic residues" evidence="1">
    <location>
        <begin position="79"/>
        <end position="90"/>
    </location>
</feature>